<dbReference type="InterPro" id="IPR047778">
    <property type="entry name" value="STM4014-like"/>
</dbReference>
<name>A0A1G8UQA7_9ACTN</name>
<dbReference type="GO" id="GO:0009432">
    <property type="term" value="P:SOS response"/>
    <property type="evidence" value="ECO:0007669"/>
    <property type="project" value="TreeGrafter"/>
</dbReference>
<gene>
    <name evidence="3" type="ORF">SAMN05421869_11159</name>
</gene>
<evidence type="ECO:0000259" key="2">
    <source>
        <dbReference type="PROSITE" id="PS50975"/>
    </source>
</evidence>
<dbReference type="Gene3D" id="3.30.470.20">
    <property type="entry name" value="ATP-grasp fold, B domain"/>
    <property type="match status" value="1"/>
</dbReference>
<evidence type="ECO:0000313" key="4">
    <source>
        <dbReference type="Proteomes" id="UP000199202"/>
    </source>
</evidence>
<sequence>MRFAVAGTPGDRRVGLFRDAVVGRGLAEPYVVPWVDVLAGRPLGVPEGALLRIDSPGEDAATDELLRGPGDPARVGGGSAWYKAFTAGLERLAALPGVRLLADVSEIGVMFDKRRCHAKLAGAGVPVPPAFEAGSYADLRDGMAGHGWARVFVKPAHGSSASGVIAFQAHGGRIKAVTSACWIDGMWCNSLRVRTVTEEAEVRRLVDFLGGDGLHVERWFPKASVGGAAFDLRVVTVAGTPTHAVVRVGRAPMTNLHLGGVRGDLDVVRGRAPLWERVLEVSAQAAACFPGSLSTGVDVLVGANWRSVAVAEVNAFGDLLPGLTDFSGYGRDTYAEQVRAALDGRR</sequence>
<dbReference type="AlphaFoldDB" id="A0A1G8UQA7"/>
<evidence type="ECO:0000313" key="3">
    <source>
        <dbReference type="EMBL" id="SDJ55909.1"/>
    </source>
</evidence>
<dbReference type="NCBIfam" id="NF038074">
    <property type="entry name" value="fam_STM4014"/>
    <property type="match status" value="1"/>
</dbReference>
<protein>
    <recommendedName>
        <fullName evidence="2">ATP-grasp domain-containing protein</fullName>
    </recommendedName>
</protein>
<dbReference type="STRING" id="633440.SAMN05421869_11159"/>
<dbReference type="EMBL" id="FNDJ01000011">
    <property type="protein sequence ID" value="SDJ55909.1"/>
    <property type="molecule type" value="Genomic_DNA"/>
</dbReference>
<dbReference type="SUPFAM" id="SSF56059">
    <property type="entry name" value="Glutathione synthetase ATP-binding domain-like"/>
    <property type="match status" value="1"/>
</dbReference>
<keyword evidence="1" id="KW-0067">ATP-binding</keyword>
<dbReference type="GO" id="GO:0005524">
    <property type="term" value="F:ATP binding"/>
    <property type="evidence" value="ECO:0007669"/>
    <property type="project" value="UniProtKB-UniRule"/>
</dbReference>
<organism evidence="3 4">
    <name type="scientific">Nonomuraea jiangxiensis</name>
    <dbReference type="NCBI Taxonomy" id="633440"/>
    <lineage>
        <taxon>Bacteria</taxon>
        <taxon>Bacillati</taxon>
        <taxon>Actinomycetota</taxon>
        <taxon>Actinomycetes</taxon>
        <taxon>Streptosporangiales</taxon>
        <taxon>Streptosporangiaceae</taxon>
        <taxon>Nonomuraea</taxon>
    </lineage>
</organism>
<accession>A0A1G8UQA7</accession>
<keyword evidence="4" id="KW-1185">Reference proteome</keyword>
<dbReference type="PROSITE" id="PS50975">
    <property type="entry name" value="ATP_GRASP"/>
    <property type="match status" value="1"/>
</dbReference>
<reference evidence="3 4" key="1">
    <citation type="submission" date="2016-10" db="EMBL/GenBank/DDBJ databases">
        <authorList>
            <person name="de Groot N.N."/>
        </authorList>
    </citation>
    <scope>NUCLEOTIDE SEQUENCE [LARGE SCALE GENOMIC DNA]</scope>
    <source>
        <strain evidence="3 4">CGMCC 4.6533</strain>
    </source>
</reference>
<dbReference type="GO" id="GO:0005737">
    <property type="term" value="C:cytoplasm"/>
    <property type="evidence" value="ECO:0007669"/>
    <property type="project" value="TreeGrafter"/>
</dbReference>
<dbReference type="OrthoDB" id="9789963at2"/>
<proteinExistence type="predicted"/>
<dbReference type="GO" id="GO:0018169">
    <property type="term" value="F:ribosomal S6-glutamic acid ligase activity"/>
    <property type="evidence" value="ECO:0007669"/>
    <property type="project" value="TreeGrafter"/>
</dbReference>
<dbReference type="GO" id="GO:0046872">
    <property type="term" value="F:metal ion binding"/>
    <property type="evidence" value="ECO:0007669"/>
    <property type="project" value="InterPro"/>
</dbReference>
<dbReference type="PANTHER" id="PTHR21621:SF0">
    <property type="entry name" value="BETA-CITRYLGLUTAMATE SYNTHASE B-RELATED"/>
    <property type="match status" value="1"/>
</dbReference>
<keyword evidence="1" id="KW-0547">Nucleotide-binding</keyword>
<dbReference type="InterPro" id="IPR011761">
    <property type="entry name" value="ATP-grasp"/>
</dbReference>
<feature type="domain" description="ATP-grasp" evidence="2">
    <location>
        <begin position="117"/>
        <end position="342"/>
    </location>
</feature>
<dbReference type="PANTHER" id="PTHR21621">
    <property type="entry name" value="RIBOSOMAL PROTEIN S6 MODIFICATION PROTEIN"/>
    <property type="match status" value="1"/>
</dbReference>
<dbReference type="Proteomes" id="UP000199202">
    <property type="component" value="Unassembled WGS sequence"/>
</dbReference>
<evidence type="ECO:0000256" key="1">
    <source>
        <dbReference type="PROSITE-ProRule" id="PRU00409"/>
    </source>
</evidence>